<dbReference type="EMBL" id="QXXQ01000024">
    <property type="protein sequence ID" value="RID89784.1"/>
    <property type="molecule type" value="Genomic_DNA"/>
</dbReference>
<protein>
    <submittedName>
        <fullName evidence="6">Site-specific integrase</fullName>
    </submittedName>
</protein>
<name>A0A398BJD8_9RHOB</name>
<dbReference type="CDD" id="cd00397">
    <property type="entry name" value="DNA_BRE_C"/>
    <property type="match status" value="1"/>
</dbReference>
<dbReference type="PANTHER" id="PTHR30349:SF41">
    <property type="entry name" value="INTEGRASE_RECOMBINASE PROTEIN MJ0367-RELATED"/>
    <property type="match status" value="1"/>
</dbReference>
<organism evidence="6 7">
    <name type="scientific">Gemmobacter lutimaris</name>
    <dbReference type="NCBI Taxonomy" id="2306023"/>
    <lineage>
        <taxon>Bacteria</taxon>
        <taxon>Pseudomonadati</taxon>
        <taxon>Pseudomonadota</taxon>
        <taxon>Alphaproteobacteria</taxon>
        <taxon>Rhodobacterales</taxon>
        <taxon>Paracoccaceae</taxon>
        <taxon>Gemmobacter</taxon>
    </lineage>
</organism>
<dbReference type="Pfam" id="PF00589">
    <property type="entry name" value="Phage_integrase"/>
    <property type="match status" value="1"/>
</dbReference>
<feature type="domain" description="Tyr recombinase" evidence="5">
    <location>
        <begin position="11"/>
        <end position="198"/>
    </location>
</feature>
<evidence type="ECO:0000256" key="2">
    <source>
        <dbReference type="ARBA" id="ARBA00022908"/>
    </source>
</evidence>
<dbReference type="Proteomes" id="UP000266649">
    <property type="component" value="Unassembled WGS sequence"/>
</dbReference>
<dbReference type="GO" id="GO:0006310">
    <property type="term" value="P:DNA recombination"/>
    <property type="evidence" value="ECO:0007669"/>
    <property type="project" value="UniProtKB-KW"/>
</dbReference>
<evidence type="ECO:0000256" key="4">
    <source>
        <dbReference type="ARBA" id="ARBA00023172"/>
    </source>
</evidence>
<reference evidence="6 7" key="1">
    <citation type="submission" date="2018-09" db="EMBL/GenBank/DDBJ databases">
        <title>Gemmobacter lutimaris sp. nov., a marine bacterium isolated from tidal flat.</title>
        <authorList>
            <person name="Lee D.W."/>
            <person name="Yoo Y."/>
            <person name="Kim J.-J."/>
            <person name="Kim B.S."/>
        </authorList>
    </citation>
    <scope>NUCLEOTIDE SEQUENCE [LARGE SCALE GENOMIC DNA]</scope>
    <source>
        <strain evidence="6 7">YJ-T1-11</strain>
    </source>
</reference>
<dbReference type="PANTHER" id="PTHR30349">
    <property type="entry name" value="PHAGE INTEGRASE-RELATED"/>
    <property type="match status" value="1"/>
</dbReference>
<evidence type="ECO:0000313" key="7">
    <source>
        <dbReference type="Proteomes" id="UP000266649"/>
    </source>
</evidence>
<dbReference type="InterPro" id="IPR002104">
    <property type="entry name" value="Integrase_catalytic"/>
</dbReference>
<keyword evidence="4" id="KW-0233">DNA recombination</keyword>
<keyword evidence="3" id="KW-0238">DNA-binding</keyword>
<sequence>MSEMRLHDTTGRRLYLNAEERDSFLAAARRQTARDRTLCEVLHWTGCRPSEALEITPARVDLFGGTITIRSLKKRKDASGQQKVVFRSVPVPPEFLDTLDIAHAIREAQKSRKRAVTPIWDISRVRTWQIVTRVMEEAGIPDGPNRSPKGLRHGFGINATVNGVPLHMVQKWMGHAQLSTTAVYADAVGKEEQHIATRMWG</sequence>
<dbReference type="SUPFAM" id="SSF56349">
    <property type="entry name" value="DNA breaking-rejoining enzymes"/>
    <property type="match status" value="1"/>
</dbReference>
<evidence type="ECO:0000256" key="1">
    <source>
        <dbReference type="ARBA" id="ARBA00008857"/>
    </source>
</evidence>
<dbReference type="Gene3D" id="1.10.443.10">
    <property type="entry name" value="Intergrase catalytic core"/>
    <property type="match status" value="1"/>
</dbReference>
<keyword evidence="7" id="KW-1185">Reference proteome</keyword>
<dbReference type="RefSeq" id="WP_119136802.1">
    <property type="nucleotide sequence ID" value="NZ_QXXQ01000024.1"/>
</dbReference>
<evidence type="ECO:0000259" key="5">
    <source>
        <dbReference type="PROSITE" id="PS51898"/>
    </source>
</evidence>
<accession>A0A398BJD8</accession>
<keyword evidence="2" id="KW-0229">DNA integration</keyword>
<dbReference type="OrthoDB" id="9801717at2"/>
<proteinExistence type="inferred from homology"/>
<evidence type="ECO:0000256" key="3">
    <source>
        <dbReference type="ARBA" id="ARBA00023125"/>
    </source>
</evidence>
<dbReference type="AlphaFoldDB" id="A0A398BJD8"/>
<dbReference type="GO" id="GO:0003677">
    <property type="term" value="F:DNA binding"/>
    <property type="evidence" value="ECO:0007669"/>
    <property type="project" value="UniProtKB-KW"/>
</dbReference>
<dbReference type="InterPro" id="IPR013762">
    <property type="entry name" value="Integrase-like_cat_sf"/>
</dbReference>
<comment type="similarity">
    <text evidence="1">Belongs to the 'phage' integrase family.</text>
</comment>
<dbReference type="InterPro" id="IPR050090">
    <property type="entry name" value="Tyrosine_recombinase_XerCD"/>
</dbReference>
<evidence type="ECO:0000313" key="6">
    <source>
        <dbReference type="EMBL" id="RID89784.1"/>
    </source>
</evidence>
<dbReference type="PROSITE" id="PS51898">
    <property type="entry name" value="TYR_RECOMBINASE"/>
    <property type="match status" value="1"/>
</dbReference>
<gene>
    <name evidence="6" type="ORF">D2N39_21485</name>
</gene>
<dbReference type="GO" id="GO:0015074">
    <property type="term" value="P:DNA integration"/>
    <property type="evidence" value="ECO:0007669"/>
    <property type="project" value="UniProtKB-KW"/>
</dbReference>
<dbReference type="InterPro" id="IPR011010">
    <property type="entry name" value="DNA_brk_join_enz"/>
</dbReference>
<comment type="caution">
    <text evidence="6">The sequence shown here is derived from an EMBL/GenBank/DDBJ whole genome shotgun (WGS) entry which is preliminary data.</text>
</comment>